<protein>
    <submittedName>
        <fullName evidence="1">Uncharacterized protein</fullName>
    </submittedName>
</protein>
<proteinExistence type="predicted"/>
<organism evidence="1 2">
    <name type="scientific">Dendrolimus kikuchii</name>
    <dbReference type="NCBI Taxonomy" id="765133"/>
    <lineage>
        <taxon>Eukaryota</taxon>
        <taxon>Metazoa</taxon>
        <taxon>Ecdysozoa</taxon>
        <taxon>Arthropoda</taxon>
        <taxon>Hexapoda</taxon>
        <taxon>Insecta</taxon>
        <taxon>Pterygota</taxon>
        <taxon>Neoptera</taxon>
        <taxon>Endopterygota</taxon>
        <taxon>Lepidoptera</taxon>
        <taxon>Glossata</taxon>
        <taxon>Ditrysia</taxon>
        <taxon>Bombycoidea</taxon>
        <taxon>Lasiocampidae</taxon>
        <taxon>Dendrolimus</taxon>
    </lineage>
</organism>
<name>A0ACC1CP33_9NEOP</name>
<accession>A0ACC1CP33</accession>
<gene>
    <name evidence="1" type="ORF">K1T71_011467</name>
</gene>
<comment type="caution">
    <text evidence="1">The sequence shown here is derived from an EMBL/GenBank/DDBJ whole genome shotgun (WGS) entry which is preliminary data.</text>
</comment>
<dbReference type="Proteomes" id="UP000824533">
    <property type="component" value="Linkage Group LG20"/>
</dbReference>
<keyword evidence="2" id="KW-1185">Reference proteome</keyword>
<reference evidence="1 2" key="1">
    <citation type="journal article" date="2021" name="Front. Genet.">
        <title>Chromosome-Level Genome Assembly Reveals Significant Gene Expansion in the Toll and IMD Signaling Pathways of Dendrolimus kikuchii.</title>
        <authorList>
            <person name="Zhou J."/>
            <person name="Wu P."/>
            <person name="Xiong Z."/>
            <person name="Liu N."/>
            <person name="Zhao N."/>
            <person name="Ji M."/>
            <person name="Qiu Y."/>
            <person name="Yang B."/>
        </authorList>
    </citation>
    <scope>NUCLEOTIDE SEQUENCE [LARGE SCALE GENOMIC DNA]</scope>
    <source>
        <strain evidence="1">Ann1</strain>
    </source>
</reference>
<evidence type="ECO:0000313" key="1">
    <source>
        <dbReference type="EMBL" id="KAJ0173291.1"/>
    </source>
</evidence>
<evidence type="ECO:0000313" key="2">
    <source>
        <dbReference type="Proteomes" id="UP000824533"/>
    </source>
</evidence>
<dbReference type="EMBL" id="CM034406">
    <property type="protein sequence ID" value="KAJ0173291.1"/>
    <property type="molecule type" value="Genomic_DNA"/>
</dbReference>
<sequence>MTEPAVNQYQVKRPRIPGDRDVPLRAQSVCLAERPRSKYDRAIRSADPNGTNYPAKKFRRQTSYVETKSKSNTVVVKQQNRKIIQKVPFAVSVQNLSIPMKYADDPKPRHSNSVLCNRKPFDINKTKSGNPPKQVAENKRLCHTTRCAKETENKLLLQISEAEQVSDFERILNSNAIANERVQRHVWRDCVAAHTSASVVPRPRSAYSLYAVSQAYQYLFKQHEDSLQPLIDEYRQATDEKTHPQPSILDSNWYDKLQDLTEFYEDDQALKDELQNITDHIITEEVKSVEDKSDKRYKNFNVNLAGLIGLHVEGCSPNREDIGPSPEVDKQGEEWLRPIMSAPDDSQNSHHESTVDCLAQNLDSVKIDSDAKIPTITFSNCCDGYNRTELPNNTEVIHLAVPSIDSINESRPPMM</sequence>